<protein>
    <submittedName>
        <fullName evidence="2">NifB/NifX family molybdenum-iron cluster-binding protein</fullName>
    </submittedName>
</protein>
<gene>
    <name evidence="2" type="ORF">NSA47_15065</name>
</gene>
<dbReference type="InterPro" id="IPR036105">
    <property type="entry name" value="DiNase_FeMo-co_biosyn_sf"/>
</dbReference>
<dbReference type="RefSeq" id="WP_257533491.1">
    <property type="nucleotide sequence ID" value="NZ_JANKAS010000025.1"/>
</dbReference>
<dbReference type="PANTHER" id="PTHR42983">
    <property type="entry name" value="DINITROGENASE IRON-MOLYBDENUM COFACTOR PROTEIN-RELATED"/>
    <property type="match status" value="1"/>
</dbReference>
<organism evidence="2 3">
    <name type="scientific">Irregularibacter muris</name>
    <dbReference type="NCBI Taxonomy" id="1796619"/>
    <lineage>
        <taxon>Bacteria</taxon>
        <taxon>Bacillati</taxon>
        <taxon>Bacillota</taxon>
        <taxon>Clostridia</taxon>
        <taxon>Eubacteriales</taxon>
        <taxon>Eubacteriaceae</taxon>
        <taxon>Irregularibacter</taxon>
    </lineage>
</organism>
<dbReference type="CDD" id="cd00851">
    <property type="entry name" value="MTH1175"/>
    <property type="match status" value="1"/>
</dbReference>
<dbReference type="InterPro" id="IPR003731">
    <property type="entry name" value="Di-Nase_FeMo-co_biosynth"/>
</dbReference>
<dbReference type="AlphaFoldDB" id="A0AAE3HJD5"/>
<evidence type="ECO:0000313" key="3">
    <source>
        <dbReference type="Proteomes" id="UP001205748"/>
    </source>
</evidence>
<accession>A0AAE3HJD5</accession>
<reference evidence="2" key="1">
    <citation type="submission" date="2022-07" db="EMBL/GenBank/DDBJ databases">
        <title>Enhanced cultured diversity of the mouse gut microbiota enables custom-made synthetic communities.</title>
        <authorList>
            <person name="Afrizal A."/>
        </authorList>
    </citation>
    <scope>NUCLEOTIDE SEQUENCE</scope>
    <source>
        <strain evidence="2">DSM 28593</strain>
    </source>
</reference>
<proteinExistence type="predicted"/>
<dbReference type="Gene3D" id="3.30.420.130">
    <property type="entry name" value="Dinitrogenase iron-molybdenum cofactor biosynthesis domain"/>
    <property type="match status" value="1"/>
</dbReference>
<sequence length="122" mass="12982">MIIAIPVDEKNLKATVCVSFGRTPYFLIYDTDTKESVFLDNSAAASTGGSGIKAAQIIVDNKVNALLTPRCGENAADMLKVADIKIFKTITISAKDNIDAFIAGKLPLLDEIHAGFHGQVGN</sequence>
<dbReference type="PANTHER" id="PTHR42983:SF1">
    <property type="entry name" value="IRON-MOLYBDENUM PROTEIN"/>
    <property type="match status" value="1"/>
</dbReference>
<name>A0AAE3HJD5_9FIRM</name>
<feature type="domain" description="Dinitrogenase iron-molybdenum cofactor biosynthesis" evidence="1">
    <location>
        <begin position="14"/>
        <end position="102"/>
    </location>
</feature>
<dbReference type="InterPro" id="IPR033913">
    <property type="entry name" value="MTH1175_dom"/>
</dbReference>
<dbReference type="Proteomes" id="UP001205748">
    <property type="component" value="Unassembled WGS sequence"/>
</dbReference>
<dbReference type="EMBL" id="JANKAS010000025">
    <property type="protein sequence ID" value="MCR1900283.1"/>
    <property type="molecule type" value="Genomic_DNA"/>
</dbReference>
<comment type="caution">
    <text evidence="2">The sequence shown here is derived from an EMBL/GenBank/DDBJ whole genome shotgun (WGS) entry which is preliminary data.</text>
</comment>
<dbReference type="SUPFAM" id="SSF53146">
    <property type="entry name" value="Nitrogenase accessory factor-like"/>
    <property type="match status" value="1"/>
</dbReference>
<dbReference type="Pfam" id="PF02579">
    <property type="entry name" value="Nitro_FeMo-Co"/>
    <property type="match status" value="1"/>
</dbReference>
<evidence type="ECO:0000259" key="1">
    <source>
        <dbReference type="Pfam" id="PF02579"/>
    </source>
</evidence>
<keyword evidence="3" id="KW-1185">Reference proteome</keyword>
<evidence type="ECO:0000313" key="2">
    <source>
        <dbReference type="EMBL" id="MCR1900283.1"/>
    </source>
</evidence>